<keyword evidence="4" id="KW-1185">Reference proteome</keyword>
<feature type="non-terminal residue" evidence="3">
    <location>
        <position position="1"/>
    </location>
</feature>
<proteinExistence type="predicted"/>
<dbReference type="InterPro" id="IPR019542">
    <property type="entry name" value="Enhancer_polycomb-like_N"/>
</dbReference>
<evidence type="ECO:0000313" key="4">
    <source>
        <dbReference type="Proteomes" id="UP000784294"/>
    </source>
</evidence>
<feature type="compositionally biased region" description="Basic residues" evidence="1">
    <location>
        <begin position="124"/>
        <end position="134"/>
    </location>
</feature>
<feature type="compositionally biased region" description="Polar residues" evidence="1">
    <location>
        <begin position="104"/>
        <end position="123"/>
    </location>
</feature>
<gene>
    <name evidence="3" type="ORF">PXEA_LOCUS24598</name>
</gene>
<evidence type="ECO:0000313" key="3">
    <source>
        <dbReference type="EMBL" id="VEL31158.1"/>
    </source>
</evidence>
<dbReference type="AlphaFoldDB" id="A0A3S5CLL1"/>
<dbReference type="EMBL" id="CAAALY010119271">
    <property type="protein sequence ID" value="VEL31158.1"/>
    <property type="molecule type" value="Genomic_DNA"/>
</dbReference>
<dbReference type="OrthoDB" id="20839at2759"/>
<feature type="compositionally biased region" description="Pro residues" evidence="1">
    <location>
        <begin position="13"/>
        <end position="22"/>
    </location>
</feature>
<feature type="region of interest" description="Disordered" evidence="1">
    <location>
        <begin position="102"/>
        <end position="149"/>
    </location>
</feature>
<feature type="region of interest" description="Disordered" evidence="1">
    <location>
        <begin position="1"/>
        <end position="24"/>
    </location>
</feature>
<feature type="domain" description="Enhancer of polycomb-like N-terminal" evidence="2">
    <location>
        <begin position="82"/>
        <end position="242"/>
    </location>
</feature>
<accession>A0A3S5CLL1</accession>
<protein>
    <recommendedName>
        <fullName evidence="2">Enhancer of polycomb-like N-terminal domain-containing protein</fullName>
    </recommendedName>
</protein>
<dbReference type="Proteomes" id="UP000784294">
    <property type="component" value="Unassembled WGS sequence"/>
</dbReference>
<organism evidence="3 4">
    <name type="scientific">Protopolystoma xenopodis</name>
    <dbReference type="NCBI Taxonomy" id="117903"/>
    <lineage>
        <taxon>Eukaryota</taxon>
        <taxon>Metazoa</taxon>
        <taxon>Spiralia</taxon>
        <taxon>Lophotrochozoa</taxon>
        <taxon>Platyhelminthes</taxon>
        <taxon>Monogenea</taxon>
        <taxon>Polyopisthocotylea</taxon>
        <taxon>Polystomatidea</taxon>
        <taxon>Polystomatidae</taxon>
        <taxon>Protopolystoma</taxon>
    </lineage>
</organism>
<evidence type="ECO:0000259" key="2">
    <source>
        <dbReference type="Pfam" id="PF10513"/>
    </source>
</evidence>
<reference evidence="3" key="1">
    <citation type="submission" date="2018-11" db="EMBL/GenBank/DDBJ databases">
        <authorList>
            <consortium name="Pathogen Informatics"/>
        </authorList>
    </citation>
    <scope>NUCLEOTIDE SEQUENCE</scope>
</reference>
<dbReference type="Pfam" id="PF10513">
    <property type="entry name" value="EPL1"/>
    <property type="match status" value="1"/>
</dbReference>
<name>A0A3S5CLL1_9PLAT</name>
<comment type="caution">
    <text evidence="3">The sequence shown here is derived from an EMBL/GenBank/DDBJ whole genome shotgun (WGS) entry which is preliminary data.</text>
</comment>
<sequence>MQAHMRLHRPPDPIDIPGPLQEPPSFSDRMVGGSHNLPGSLLSNAYPRPGDHTAPTMSYADSKKFVVFEASPATCGQTFRCSIFAPLVISLEKEDSVDPEHPIQLTTNTAKNDGDTTYNGKNRSSCKNKARGMHPNRSTNAASIPVTASKKPDHISATIDVPKPEYEIDKSFPSYQKIIQKENSVYLRFIEKTTEELEEIVEYDLDEEDLSWLSRINKKQAEAMQPTVQQSTLEWIIDRFEKSAKFRPARSSEVTGSSFSP</sequence>
<evidence type="ECO:0000256" key="1">
    <source>
        <dbReference type="SAM" id="MobiDB-lite"/>
    </source>
</evidence>